<dbReference type="EMBL" id="CAEZSR010000240">
    <property type="protein sequence ID" value="CAB4592135.1"/>
    <property type="molecule type" value="Genomic_DNA"/>
</dbReference>
<feature type="region of interest" description="Disordered" evidence="1">
    <location>
        <begin position="14"/>
        <end position="56"/>
    </location>
</feature>
<name>A0A6J6FZ83_9ZZZZ</name>
<sequence>MAHLDEDLAEPLHRLHHLGRTQPSRLLGHHRRTGVGQRDELGSHQRQEAVAQVPDDVLGERTGIATLLDGVGDGGEGTARVELDERLDELAVGHDVDLVAAGGGEQLEGAQRVARRPAALLERGEDAGLADVEAGVGRDPADVLFELVHRQQVEPQVLGAAADRVAHLLRIGGGQDEHHVGWRLLEGLEQRRLRRLGEHVDLVEDVHLVAAGGAERRLLDEVAHRVHTVVARRVQLVDVVAGAPLDREAGVALAARLAVDRPLAVEHLGQDAGRGGLARAPRTREQVGLTLAVVDDGVAQGPHDVLLAADLAESAGSVPAVERLGGHRSEPIEAVRGPPPAGAVRHPRPGGPRVGSDVRVSPQPPDDVMIDVSDTTRTAAAHVTAPSCR</sequence>
<accession>A0A6J6FZ83</accession>
<evidence type="ECO:0000256" key="1">
    <source>
        <dbReference type="SAM" id="MobiDB-lite"/>
    </source>
</evidence>
<dbReference type="AlphaFoldDB" id="A0A6J6FZ83"/>
<organism evidence="2">
    <name type="scientific">freshwater metagenome</name>
    <dbReference type="NCBI Taxonomy" id="449393"/>
    <lineage>
        <taxon>unclassified sequences</taxon>
        <taxon>metagenomes</taxon>
        <taxon>ecological metagenomes</taxon>
    </lineage>
</organism>
<reference evidence="2" key="1">
    <citation type="submission" date="2020-05" db="EMBL/GenBank/DDBJ databases">
        <authorList>
            <person name="Chiriac C."/>
            <person name="Salcher M."/>
            <person name="Ghai R."/>
            <person name="Kavagutti S V."/>
        </authorList>
    </citation>
    <scope>NUCLEOTIDE SEQUENCE</scope>
</reference>
<feature type="compositionally biased region" description="Basic and acidic residues" evidence="1">
    <location>
        <begin position="37"/>
        <end position="47"/>
    </location>
</feature>
<evidence type="ECO:0000313" key="2">
    <source>
        <dbReference type="EMBL" id="CAB4592135.1"/>
    </source>
</evidence>
<protein>
    <submittedName>
        <fullName evidence="2">Unannotated protein</fullName>
    </submittedName>
</protein>
<feature type="region of interest" description="Disordered" evidence="1">
    <location>
        <begin position="325"/>
        <end position="368"/>
    </location>
</feature>
<proteinExistence type="predicted"/>
<gene>
    <name evidence="2" type="ORF">UFOPK1493_03800</name>
</gene>